<proteinExistence type="predicted"/>
<gene>
    <name evidence="2" type="ORF">BS78_K176900</name>
</gene>
<dbReference type="EMBL" id="MU629661">
    <property type="protein sequence ID" value="KAJ1255644.1"/>
    <property type="molecule type" value="Genomic_DNA"/>
</dbReference>
<evidence type="ECO:0000313" key="2">
    <source>
        <dbReference type="EMBL" id="KAJ1255644.1"/>
    </source>
</evidence>
<feature type="compositionally biased region" description="Basic residues" evidence="1">
    <location>
        <begin position="219"/>
        <end position="231"/>
    </location>
</feature>
<protein>
    <submittedName>
        <fullName evidence="2">Uncharacterized protein</fullName>
    </submittedName>
</protein>
<name>A0A9W7XC97_9POAL</name>
<organism evidence="2 3">
    <name type="scientific">Paspalum vaginatum</name>
    <name type="common">seashore paspalum</name>
    <dbReference type="NCBI Taxonomy" id="158149"/>
    <lineage>
        <taxon>Eukaryota</taxon>
        <taxon>Viridiplantae</taxon>
        <taxon>Streptophyta</taxon>
        <taxon>Embryophyta</taxon>
        <taxon>Tracheophyta</taxon>
        <taxon>Spermatophyta</taxon>
        <taxon>Magnoliopsida</taxon>
        <taxon>Liliopsida</taxon>
        <taxon>Poales</taxon>
        <taxon>Poaceae</taxon>
        <taxon>PACMAD clade</taxon>
        <taxon>Panicoideae</taxon>
        <taxon>Andropogonodae</taxon>
        <taxon>Paspaleae</taxon>
        <taxon>Paspalinae</taxon>
        <taxon>Paspalum</taxon>
    </lineage>
</organism>
<evidence type="ECO:0000313" key="3">
    <source>
        <dbReference type="Proteomes" id="UP001164776"/>
    </source>
</evidence>
<keyword evidence="3" id="KW-1185">Reference proteome</keyword>
<dbReference type="AlphaFoldDB" id="A0A9W7XC97"/>
<feature type="region of interest" description="Disordered" evidence="1">
    <location>
        <begin position="209"/>
        <end position="241"/>
    </location>
</feature>
<dbReference type="Proteomes" id="UP001164776">
    <property type="component" value="Unassembled WGS sequence"/>
</dbReference>
<comment type="caution">
    <text evidence="2">The sequence shown here is derived from an EMBL/GenBank/DDBJ whole genome shotgun (WGS) entry which is preliminary data.</text>
</comment>
<reference evidence="2 3" key="1">
    <citation type="submission" date="2022-10" db="EMBL/GenBank/DDBJ databases">
        <title>WGS assembly of Paspalum vaginatum 540-79.</title>
        <authorList>
            <person name="Sun G."/>
            <person name="Wase N."/>
            <person name="Shu S."/>
            <person name="Jenkins J."/>
            <person name="Zhou B."/>
            <person name="Torres-Rodriguez J."/>
            <person name="Chen C."/>
            <person name="Sandor L."/>
            <person name="Plott C."/>
            <person name="Yoshinga Y."/>
            <person name="Daum C."/>
            <person name="Qi P."/>
            <person name="Barry K."/>
            <person name="Lipzen A."/>
            <person name="Berry L."/>
            <person name="Pedersen C."/>
            <person name="Gottilla T."/>
            <person name="Foltz A."/>
            <person name="Yu H."/>
            <person name="O'Malley R."/>
            <person name="Zhang C."/>
            <person name="Devos K."/>
            <person name="Sigmon B."/>
            <person name="Yu B."/>
            <person name="Obata T."/>
            <person name="Schmutz J."/>
            <person name="Schnable J."/>
        </authorList>
    </citation>
    <scope>NUCLEOTIDE SEQUENCE [LARGE SCALE GENOMIC DNA]</scope>
    <source>
        <strain evidence="3">cv. 540-79</strain>
    </source>
</reference>
<sequence length="241" mass="25493">MYFCICPSCPRWKEARRRRHCRHGRTVRLSLCSPCGSAVHGARFPPALCPVHARWSSPPNISRCCVGTRGRHRSTNAAPRTRPRTRSASSRVYCRSLSSPISMAYGGSFSTPPPRVYCNHRFLSSSPLASSAAGDAASESSVLARRVSSCASVGASPAVAEPGGALGHGGSGAAAWAEGAAARRSMDARRARRHHADPRRQTSTAYVALAGGDHDHGVRGRRRAGARRRPGGWRCGGGAGG</sequence>
<accession>A0A9W7XC97</accession>
<evidence type="ECO:0000256" key="1">
    <source>
        <dbReference type="SAM" id="MobiDB-lite"/>
    </source>
</evidence>